<reference evidence="2" key="1">
    <citation type="submission" date="2021-01" db="EMBL/GenBank/DDBJ databases">
        <authorList>
            <person name="Corre E."/>
            <person name="Pelletier E."/>
            <person name="Niang G."/>
            <person name="Scheremetjew M."/>
            <person name="Finn R."/>
            <person name="Kale V."/>
            <person name="Holt S."/>
            <person name="Cochrane G."/>
            <person name="Meng A."/>
            <person name="Brown T."/>
            <person name="Cohen L."/>
        </authorList>
    </citation>
    <scope>NUCLEOTIDE SEQUENCE</scope>
    <source>
        <strain evidence="2">RCC1871</strain>
    </source>
</reference>
<proteinExistence type="predicted"/>
<organism evidence="2">
    <name type="scientific">Chloropicon roscoffensis</name>
    <dbReference type="NCBI Taxonomy" id="1461544"/>
    <lineage>
        <taxon>Eukaryota</taxon>
        <taxon>Viridiplantae</taxon>
        <taxon>Chlorophyta</taxon>
        <taxon>Chloropicophyceae</taxon>
        <taxon>Chloropicales</taxon>
        <taxon>Chloropicaceae</taxon>
        <taxon>Chloropicon</taxon>
    </lineage>
</organism>
<dbReference type="PANTHER" id="PTHR43173">
    <property type="entry name" value="ABC1 FAMILY PROTEIN"/>
    <property type="match status" value="1"/>
</dbReference>
<dbReference type="Pfam" id="PF03109">
    <property type="entry name" value="ABC1"/>
    <property type="match status" value="2"/>
</dbReference>
<accession>A0A7S3CGW2</accession>
<name>A0A7S3CGW2_9CHLO</name>
<dbReference type="PANTHER" id="PTHR43173:SF34">
    <property type="entry name" value="ABC1 ATYPICAL KINASE-LIKE DOMAIN-CONTAINING PROTEIN"/>
    <property type="match status" value="1"/>
</dbReference>
<protein>
    <recommendedName>
        <fullName evidence="1">Protein kinase domain-containing protein</fullName>
    </recommendedName>
</protein>
<dbReference type="InterPro" id="IPR004147">
    <property type="entry name" value="ABC1_dom"/>
</dbReference>
<dbReference type="EMBL" id="HBHZ01011290">
    <property type="protein sequence ID" value="CAE0195615.1"/>
    <property type="molecule type" value="Transcribed_RNA"/>
</dbReference>
<dbReference type="GO" id="GO:0004672">
    <property type="term" value="F:protein kinase activity"/>
    <property type="evidence" value="ECO:0007669"/>
    <property type="project" value="InterPro"/>
</dbReference>
<dbReference type="PROSITE" id="PS50011">
    <property type="entry name" value="PROTEIN_KINASE_DOM"/>
    <property type="match status" value="1"/>
</dbReference>
<evidence type="ECO:0000313" key="2">
    <source>
        <dbReference type="EMBL" id="CAE0195615.1"/>
    </source>
</evidence>
<sequence>MWSRAQAMACRALSGMKGCKLRSSQVLVKGASDFFVRKYGHEAAGLGPQKGRLRTQWGKVVGLGFACAGGLGLGATVHSRELAKDGDSSFKGAAQEVGGGGLGVTSGLARSAIFYWYALPIYTQYKLTEWWFSGVPFDESEYYWDLLHDRHCGTVEHVCLLLKGFYLKGAQVASTRDDLIPKQYLEFCKKFQDEVPSELATREELEASICSSLGISSVSEVFQWIDEEPVGAASIGVVHRAKLKDGRVVAVKVQFPEIEERFRNDLQTVKRFCSFALPSHMPFLDEIERQFLTEFDYRGEARNLQRIRRSILPSWRRHVYIPYVVEELCTKEVMVMEFLEGTNLVKSLVAQYERFAARQGLTLKELAERNAARGSGAGSASVASLALRGAKVLAAQWVAAAADFLANAPRWVFNLTLGLATGRRLEYRRTERPINLARVLDVLMRVHAEEIFRHGIFNADPHPGNIMLLKDGRIGLIDYGQVKELGLEKRLKYAELVVALANGDKEEALACSRRMGLRTKRMNGDVIHRLLCFFHDRDTEDVTEGMNIQQFMDWANAEDPIVELDDDYVLVGRVSLLLRGLGNAFNMKLRVTPYWRREAQRLLNTTY</sequence>
<evidence type="ECO:0000259" key="1">
    <source>
        <dbReference type="PROSITE" id="PS50011"/>
    </source>
</evidence>
<dbReference type="InterPro" id="IPR000719">
    <property type="entry name" value="Prot_kinase_dom"/>
</dbReference>
<dbReference type="SUPFAM" id="SSF56112">
    <property type="entry name" value="Protein kinase-like (PK-like)"/>
    <property type="match status" value="2"/>
</dbReference>
<dbReference type="AlphaFoldDB" id="A0A7S3CGW2"/>
<feature type="domain" description="Protein kinase" evidence="1">
    <location>
        <begin position="224"/>
        <end position="607"/>
    </location>
</feature>
<dbReference type="InterPro" id="IPR051130">
    <property type="entry name" value="Mito_struct-func_regulator"/>
</dbReference>
<dbReference type="CDD" id="cd05121">
    <property type="entry name" value="ABC1_ADCK3-like"/>
    <property type="match status" value="1"/>
</dbReference>
<gene>
    <name evidence="2" type="ORF">CROS1456_LOCUS8712</name>
</gene>
<dbReference type="GO" id="GO:0005524">
    <property type="term" value="F:ATP binding"/>
    <property type="evidence" value="ECO:0007669"/>
    <property type="project" value="InterPro"/>
</dbReference>
<dbReference type="InterPro" id="IPR011009">
    <property type="entry name" value="Kinase-like_dom_sf"/>
</dbReference>